<gene>
    <name evidence="2" type="ORF">COU33_05020</name>
</gene>
<evidence type="ECO:0000313" key="3">
    <source>
        <dbReference type="Proteomes" id="UP000229362"/>
    </source>
</evidence>
<name>A0A2M6VZZ1_9BACT</name>
<dbReference type="AlphaFoldDB" id="A0A2M6VZZ1"/>
<comment type="caution">
    <text evidence="2">The sequence shown here is derived from an EMBL/GenBank/DDBJ whole genome shotgun (WGS) entry which is preliminary data.</text>
</comment>
<proteinExistence type="predicted"/>
<organism evidence="2 3">
    <name type="scientific">Candidatus Magasanikbacteria bacterium CG10_big_fil_rev_8_21_14_0_10_43_6</name>
    <dbReference type="NCBI Taxonomy" id="1974650"/>
    <lineage>
        <taxon>Bacteria</taxon>
        <taxon>Candidatus Magasanikiibacteriota</taxon>
    </lineage>
</organism>
<sequence>MNMHAEQFIPAVEGSLLPPVESVEEQSRSLLNQALQLEARRQMPRDLDTAFDEELALHNAQLAYLDLMIPLLEEKKQQGTISDKEHADLATMQWGRDELIARQEHPKFKERLLPKIAVTMAQKFREQQLKEDPYGAGYYRYMSGDPIPQQHIAGDMSMSDLPKTGPMNMALPKLREMSGTKHARPGKGTIVGRGGDKFAQRIAEFQKRKAEISRESEAKETVNVSGQSYDDIADLKDEDIEPVPLPPGVEEFLAQQKKENAAAVIANTPTEVSPPPDVNQSGNTIIELEEHRDTQPDEKRQRGVGG</sequence>
<evidence type="ECO:0000256" key="1">
    <source>
        <dbReference type="SAM" id="MobiDB-lite"/>
    </source>
</evidence>
<feature type="compositionally biased region" description="Basic and acidic residues" evidence="1">
    <location>
        <begin position="288"/>
        <end position="306"/>
    </location>
</feature>
<dbReference type="EMBL" id="PFBZ01000213">
    <property type="protein sequence ID" value="PIT86113.1"/>
    <property type="molecule type" value="Genomic_DNA"/>
</dbReference>
<dbReference type="Proteomes" id="UP000229362">
    <property type="component" value="Unassembled WGS sequence"/>
</dbReference>
<evidence type="ECO:0000313" key="2">
    <source>
        <dbReference type="EMBL" id="PIT86113.1"/>
    </source>
</evidence>
<reference evidence="3" key="1">
    <citation type="submission" date="2017-09" db="EMBL/GenBank/DDBJ databases">
        <title>Depth-based differentiation of microbial function through sediment-hosted aquifers and enrichment of novel symbionts in the deep terrestrial subsurface.</title>
        <authorList>
            <person name="Probst A.J."/>
            <person name="Ladd B."/>
            <person name="Jarett J.K."/>
            <person name="Geller-Mcgrath D.E."/>
            <person name="Sieber C.M.K."/>
            <person name="Emerson J.B."/>
            <person name="Anantharaman K."/>
            <person name="Thomas B.C."/>
            <person name="Malmstrom R."/>
            <person name="Stieglmeier M."/>
            <person name="Klingl A."/>
            <person name="Woyke T."/>
            <person name="Ryan C.M."/>
            <person name="Banfield J.F."/>
        </authorList>
    </citation>
    <scope>NUCLEOTIDE SEQUENCE [LARGE SCALE GENOMIC DNA]</scope>
</reference>
<protein>
    <submittedName>
        <fullName evidence="2">Uncharacterized protein</fullName>
    </submittedName>
</protein>
<accession>A0A2M6VZZ1</accession>
<feature type="region of interest" description="Disordered" evidence="1">
    <location>
        <begin position="267"/>
        <end position="306"/>
    </location>
</feature>